<dbReference type="AlphaFoldDB" id="A0A2A2I1I0"/>
<evidence type="ECO:0008006" key="3">
    <source>
        <dbReference type="Google" id="ProtNLM"/>
    </source>
</evidence>
<reference evidence="1 2" key="1">
    <citation type="submission" date="2017-07" db="EMBL/GenBank/DDBJ databases">
        <title>Tamlnaduibacter salinus (Mi-7) genome sequencing.</title>
        <authorList>
            <person name="Verma A."/>
            <person name="Krishnamurthi S."/>
        </authorList>
    </citation>
    <scope>NUCLEOTIDE SEQUENCE [LARGE SCALE GENOMIC DNA]</scope>
    <source>
        <strain evidence="1 2">Mi-7</strain>
    </source>
</reference>
<sequence>MPLPKPDKNKLFERVFRHQTKDKLERFRGYTLEIESKFSADKNRLADSFSEATEGLNDDELREVEDFFSDDYYVIEEIHVGLYRRSTLVSVYSFLENSLNTLCRHLYKRHGYPVEVGDLRGEGIVRAKSYLEKLAGIDFSLLNGEWSKISSFNKIRNCIVHSEGNIKASKSATQLENIVNTSPGLSLRDERYIKIDREYIDDIITTIEKFMDKLYDQVFAQNA</sequence>
<evidence type="ECO:0000313" key="2">
    <source>
        <dbReference type="Proteomes" id="UP000218332"/>
    </source>
</evidence>
<keyword evidence="2" id="KW-1185">Reference proteome</keyword>
<dbReference type="Proteomes" id="UP000218332">
    <property type="component" value="Unassembled WGS sequence"/>
</dbReference>
<dbReference type="RefSeq" id="WP_143595674.1">
    <property type="nucleotide sequence ID" value="NZ_NMPM01000069.1"/>
</dbReference>
<protein>
    <recommendedName>
        <fullName evidence="3">RiboL-PSP-HEPN domain-containing protein</fullName>
    </recommendedName>
</protein>
<comment type="caution">
    <text evidence="1">The sequence shown here is derived from an EMBL/GenBank/DDBJ whole genome shotgun (WGS) entry which is preliminary data.</text>
</comment>
<name>A0A2A2I1I0_9GAMM</name>
<proteinExistence type="predicted"/>
<evidence type="ECO:0000313" key="1">
    <source>
        <dbReference type="EMBL" id="PAV25278.1"/>
    </source>
</evidence>
<gene>
    <name evidence="1" type="ORF">CF392_11790</name>
</gene>
<accession>A0A2A2I1I0</accession>
<dbReference type="EMBL" id="NMPM01000069">
    <property type="protein sequence ID" value="PAV25278.1"/>
    <property type="molecule type" value="Genomic_DNA"/>
</dbReference>
<organism evidence="1 2">
    <name type="scientific">Tamilnaduibacter salinus</name>
    <dbReference type="NCBI Taxonomy" id="1484056"/>
    <lineage>
        <taxon>Bacteria</taxon>
        <taxon>Pseudomonadati</taxon>
        <taxon>Pseudomonadota</taxon>
        <taxon>Gammaproteobacteria</taxon>
        <taxon>Pseudomonadales</taxon>
        <taxon>Marinobacteraceae</taxon>
        <taxon>Tamilnaduibacter</taxon>
    </lineage>
</organism>